<dbReference type="SMART" id="SM00028">
    <property type="entry name" value="TPR"/>
    <property type="match status" value="3"/>
</dbReference>
<dbReference type="SUPFAM" id="SSF48452">
    <property type="entry name" value="TPR-like"/>
    <property type="match status" value="1"/>
</dbReference>
<dbReference type="InterPro" id="IPR013105">
    <property type="entry name" value="TPR_2"/>
</dbReference>
<evidence type="ECO:0008006" key="6">
    <source>
        <dbReference type="Google" id="ProtNLM"/>
    </source>
</evidence>
<reference evidence="5" key="1">
    <citation type="submission" date="2021-01" db="EMBL/GenBank/DDBJ databases">
        <authorList>
            <person name="Corre E."/>
            <person name="Pelletier E."/>
            <person name="Niang G."/>
            <person name="Scheremetjew M."/>
            <person name="Finn R."/>
            <person name="Kale V."/>
            <person name="Holt S."/>
            <person name="Cochrane G."/>
            <person name="Meng A."/>
            <person name="Brown T."/>
            <person name="Cohen L."/>
        </authorList>
    </citation>
    <scope>NUCLEOTIDE SEQUENCE</scope>
    <source>
        <strain evidence="5">CCMP1661</strain>
    </source>
</reference>
<dbReference type="InterPro" id="IPR011990">
    <property type="entry name" value="TPR-like_helical_dom_sf"/>
</dbReference>
<dbReference type="PANTHER" id="PTHR22904">
    <property type="entry name" value="TPR REPEAT CONTAINING PROTEIN"/>
    <property type="match status" value="1"/>
</dbReference>
<feature type="repeat" description="TPR" evidence="3">
    <location>
        <begin position="15"/>
        <end position="48"/>
    </location>
</feature>
<dbReference type="EMBL" id="HBHR01003287">
    <property type="protein sequence ID" value="CAD9858997.1"/>
    <property type="molecule type" value="Transcribed_RNA"/>
</dbReference>
<dbReference type="GO" id="GO:0051879">
    <property type="term" value="F:Hsp90 protein binding"/>
    <property type="evidence" value="ECO:0007669"/>
    <property type="project" value="TreeGrafter"/>
</dbReference>
<dbReference type="PANTHER" id="PTHR22904:SF523">
    <property type="entry name" value="STRESS-INDUCED-PHOSPHOPROTEIN 1"/>
    <property type="match status" value="1"/>
</dbReference>
<evidence type="ECO:0000256" key="3">
    <source>
        <dbReference type="PROSITE-ProRule" id="PRU00339"/>
    </source>
</evidence>
<name>A0A7S2XUE6_9STRA</name>
<dbReference type="InterPro" id="IPR019734">
    <property type="entry name" value="TPR_rpt"/>
</dbReference>
<organism evidence="5">
    <name type="scientific">Fibrocapsa japonica</name>
    <dbReference type="NCBI Taxonomy" id="94617"/>
    <lineage>
        <taxon>Eukaryota</taxon>
        <taxon>Sar</taxon>
        <taxon>Stramenopiles</taxon>
        <taxon>Ochrophyta</taxon>
        <taxon>Raphidophyceae</taxon>
        <taxon>Chattonellales</taxon>
        <taxon>Chattonellaceae</taxon>
        <taxon>Fibrocapsa</taxon>
    </lineage>
</organism>
<proteinExistence type="predicted"/>
<evidence type="ECO:0000256" key="1">
    <source>
        <dbReference type="ARBA" id="ARBA00022737"/>
    </source>
</evidence>
<gene>
    <name evidence="5" type="ORF">FJAP1339_LOCUS1516</name>
</gene>
<accession>A0A7S2XUE6</accession>
<dbReference type="Pfam" id="PF13181">
    <property type="entry name" value="TPR_8"/>
    <property type="match status" value="1"/>
</dbReference>
<dbReference type="Gene3D" id="1.25.40.10">
    <property type="entry name" value="Tetratricopeptide repeat domain"/>
    <property type="match status" value="1"/>
</dbReference>
<dbReference type="AlphaFoldDB" id="A0A7S2XUE6"/>
<evidence type="ECO:0000313" key="5">
    <source>
        <dbReference type="EMBL" id="CAD9858997.1"/>
    </source>
</evidence>
<keyword evidence="2 3" id="KW-0802">TPR repeat</keyword>
<keyword evidence="1" id="KW-0677">Repeat</keyword>
<protein>
    <recommendedName>
        <fullName evidence="6">RNA-polymerase II-associated protein 3-like C-terminal domain-containing protein</fullName>
    </recommendedName>
</protein>
<evidence type="ECO:0000256" key="4">
    <source>
        <dbReference type="SAM" id="MobiDB-lite"/>
    </source>
</evidence>
<feature type="region of interest" description="Disordered" evidence="4">
    <location>
        <begin position="1"/>
        <end position="24"/>
    </location>
</feature>
<dbReference type="PROSITE" id="PS50005">
    <property type="entry name" value="TPR"/>
    <property type="match status" value="1"/>
</dbReference>
<dbReference type="Pfam" id="PF07719">
    <property type="entry name" value="TPR_2"/>
    <property type="match status" value="1"/>
</dbReference>
<sequence>MAEQQPPDAGSIETAEELKEQGNKAFNEKRFQDAEELYSKAIELDPAIFQLYGNRSAARLQLKKTAEALADAQRCVELAPGYVKGYHRLACAHQAQGSHPRETVQAYQEALKADSKSQWVAKQLRQARDALNHHWRTNSITGGTEEWKEIFISLTEPRERMFTLACFWNCSSKQERLLIFRRFLDIIGNSPDDARIAPASEEYTEDHMQELPMDNYVDFEPVQPWMDFYTSQESTEKMNTFQLMWELTSDQEKTVIINDLKHFFLVPMLREKGLISDDMIEENGNGEDSFSPET</sequence>
<evidence type="ECO:0000256" key="2">
    <source>
        <dbReference type="ARBA" id="ARBA00022803"/>
    </source>
</evidence>